<evidence type="ECO:0000259" key="1">
    <source>
        <dbReference type="Pfam" id="PF07707"/>
    </source>
</evidence>
<evidence type="ECO:0000313" key="3">
    <source>
        <dbReference type="Proteomes" id="UP000256970"/>
    </source>
</evidence>
<reference evidence="2 3" key="1">
    <citation type="submission" date="2016-10" db="EMBL/GenBank/DDBJ databases">
        <authorList>
            <person name="Cai Z."/>
        </authorList>
    </citation>
    <scope>NUCLEOTIDE SEQUENCE [LARGE SCALE GENOMIC DNA]</scope>
</reference>
<dbReference type="PANTHER" id="PTHR46336">
    <property type="entry name" value="OS02G0260700 PROTEIN"/>
    <property type="match status" value="1"/>
</dbReference>
<name>A0A383W8I4_TETOB</name>
<gene>
    <name evidence="2" type="ORF">BQ4739_LOCUS13815</name>
</gene>
<dbReference type="STRING" id="3088.A0A383W8I4"/>
<feature type="domain" description="BACK" evidence="1">
    <location>
        <begin position="170"/>
        <end position="217"/>
    </location>
</feature>
<evidence type="ECO:0000313" key="2">
    <source>
        <dbReference type="EMBL" id="SZX73553.1"/>
    </source>
</evidence>
<dbReference type="InterPro" id="IPR011705">
    <property type="entry name" value="BACK"/>
</dbReference>
<organism evidence="2 3">
    <name type="scientific">Tetradesmus obliquus</name>
    <name type="common">Green alga</name>
    <name type="synonym">Acutodesmus obliquus</name>
    <dbReference type="NCBI Taxonomy" id="3088"/>
    <lineage>
        <taxon>Eukaryota</taxon>
        <taxon>Viridiplantae</taxon>
        <taxon>Chlorophyta</taxon>
        <taxon>core chlorophytes</taxon>
        <taxon>Chlorophyceae</taxon>
        <taxon>CS clade</taxon>
        <taxon>Sphaeropleales</taxon>
        <taxon>Scenedesmaceae</taxon>
        <taxon>Tetradesmus</taxon>
    </lineage>
</organism>
<dbReference type="Gene3D" id="1.25.40.420">
    <property type="match status" value="1"/>
</dbReference>
<dbReference type="InterPro" id="IPR045890">
    <property type="entry name" value="POB1-like"/>
</dbReference>
<protein>
    <recommendedName>
        <fullName evidence="1">BACK domain-containing protein</fullName>
    </recommendedName>
</protein>
<accession>A0A383W8I4</accession>
<dbReference type="Proteomes" id="UP000256970">
    <property type="component" value="Unassembled WGS sequence"/>
</dbReference>
<dbReference type="Pfam" id="PF07707">
    <property type="entry name" value="BACK"/>
    <property type="match status" value="1"/>
</dbReference>
<dbReference type="PANTHER" id="PTHR46336:SF3">
    <property type="entry name" value="BTB_POZ DOMAIN-CONTAINING PROTEIN POB1"/>
    <property type="match status" value="1"/>
</dbReference>
<keyword evidence="3" id="KW-1185">Reference proteome</keyword>
<dbReference type="AlphaFoldDB" id="A0A383W8I4"/>
<sequence length="465" mass="50933">MSADADQRRTAQSVLFATVNSRASKVSQQHGSTRLHSFCNTKLQSWSSSSSNGKLEICITTPPGQVEAGELLMQCMYAAQPDLSTCSQEQLLQLLLLADSYGVPKVIGAAAAAFDSIVSADLQWETVQARYALPPGCAELDACKPLFEAAGEKLQDELGDLELAWADASKQQLLLGLPQPALLQLLQDDNTCVASENTVFFTISQWCRQQQQPAQQQQQQQQQEAVAMSAKHDLLKLVRMQHCTGLYATAVVARTRLAQSLFSAAEIAEACVLASAGKRSQVAQTLLEHSPAVARFPAWKAAKRPASAMRQLDMQWQLPLQQLQEAVQQHLQHKLKMHYLLSTRHTWQGTCFMLKVEVTTDTAAPRTQLGLYIRMLDVPSGGVRSATYKLSIAAAPGSQAGNTKPDIELGPLTYTWTNEKGRGNNKLVTFDALSNWQQAEAKLRQLGLVHSDGCLHLRGLVTNIE</sequence>
<proteinExistence type="predicted"/>
<dbReference type="EMBL" id="FNXT01001193">
    <property type="protein sequence ID" value="SZX73553.1"/>
    <property type="molecule type" value="Genomic_DNA"/>
</dbReference>